<evidence type="ECO:0000259" key="3">
    <source>
        <dbReference type="PROSITE" id="PS51186"/>
    </source>
</evidence>
<keyword evidence="5" id="KW-1185">Reference proteome</keyword>
<dbReference type="EMBL" id="QGTR01000004">
    <property type="protein sequence ID" value="PWV99099.1"/>
    <property type="molecule type" value="Genomic_DNA"/>
</dbReference>
<dbReference type="InterPro" id="IPR016181">
    <property type="entry name" value="Acyl_CoA_acyltransferase"/>
</dbReference>
<dbReference type="InterPro" id="IPR036390">
    <property type="entry name" value="WH_DNA-bd_sf"/>
</dbReference>
<dbReference type="CDD" id="cd04301">
    <property type="entry name" value="NAT_SF"/>
    <property type="match status" value="1"/>
</dbReference>
<dbReference type="Pfam" id="PF01047">
    <property type="entry name" value="MarR"/>
    <property type="match status" value="1"/>
</dbReference>
<accession>A0A317PKH8</accession>
<dbReference type="Gene3D" id="3.40.630.30">
    <property type="match status" value="1"/>
</dbReference>
<dbReference type="PROSITE" id="PS51186">
    <property type="entry name" value="GNAT"/>
    <property type="match status" value="1"/>
</dbReference>
<evidence type="ECO:0000256" key="1">
    <source>
        <dbReference type="ARBA" id="ARBA00022679"/>
    </source>
</evidence>
<evidence type="ECO:0000259" key="2">
    <source>
        <dbReference type="PROSITE" id="PS50995"/>
    </source>
</evidence>
<dbReference type="OrthoDB" id="273614at2"/>
<name>A0A317PKH8_9HYPH</name>
<dbReference type="GO" id="GO:0003700">
    <property type="term" value="F:DNA-binding transcription factor activity"/>
    <property type="evidence" value="ECO:0007669"/>
    <property type="project" value="InterPro"/>
</dbReference>
<evidence type="ECO:0000313" key="4">
    <source>
        <dbReference type="EMBL" id="PWV99099.1"/>
    </source>
</evidence>
<dbReference type="RefSeq" id="WP_110033247.1">
    <property type="nucleotide sequence ID" value="NZ_QGTR01000004.1"/>
</dbReference>
<dbReference type="PROSITE" id="PS50995">
    <property type="entry name" value="HTH_MARR_2"/>
    <property type="match status" value="1"/>
</dbReference>
<dbReference type="PANTHER" id="PTHR13947">
    <property type="entry name" value="GNAT FAMILY N-ACETYLTRANSFERASE"/>
    <property type="match status" value="1"/>
</dbReference>
<keyword evidence="1 4" id="KW-0808">Transferase</keyword>
<dbReference type="InterPro" id="IPR000182">
    <property type="entry name" value="GNAT_dom"/>
</dbReference>
<dbReference type="SUPFAM" id="SSF55729">
    <property type="entry name" value="Acyl-CoA N-acyltransferases (Nat)"/>
    <property type="match status" value="1"/>
</dbReference>
<sequence>MPGDSDAGLIEAIRGFNRFYTGHLGLLGRGYLEAGMTLTEARVLYEIGARGELAASDLTRDLHLDPAYLSRILKKFGHAGLVGSRIDADDRRSRVISLTAAGTAAFESIEALSRRQLAALLAPIEPAGRSEIAHAFASLRRLLDPSAAAGPVVIRPHRPGDLGWMVQSQAEFYTGTFGWDDRFEALVAEVAGAFLRNFNPAREHCWIAERDGIRIGSVLVADGGGDVAKLRLLYIDGSARGLGLGRMLVEQCIAFARQARYRQLTLWTNDILHAARAIYRQQGFRLVSEERHTMFGPDLTGQTWTLEL</sequence>
<dbReference type="Gene3D" id="1.10.10.10">
    <property type="entry name" value="Winged helix-like DNA-binding domain superfamily/Winged helix DNA-binding domain"/>
    <property type="match status" value="1"/>
</dbReference>
<evidence type="ECO:0000313" key="5">
    <source>
        <dbReference type="Proteomes" id="UP000246352"/>
    </source>
</evidence>
<dbReference type="Pfam" id="PF00583">
    <property type="entry name" value="Acetyltransf_1"/>
    <property type="match status" value="1"/>
</dbReference>
<comment type="caution">
    <text evidence="4">The sequence shown here is derived from an EMBL/GenBank/DDBJ whole genome shotgun (WGS) entry which is preliminary data.</text>
</comment>
<dbReference type="GO" id="GO:0008080">
    <property type="term" value="F:N-acetyltransferase activity"/>
    <property type="evidence" value="ECO:0007669"/>
    <property type="project" value="InterPro"/>
</dbReference>
<dbReference type="InterPro" id="IPR000835">
    <property type="entry name" value="HTH_MarR-typ"/>
</dbReference>
<reference evidence="4 5" key="1">
    <citation type="submission" date="2018-05" db="EMBL/GenBank/DDBJ databases">
        <title>Genomic Encyclopedia of Type Strains, Phase IV (KMG-IV): sequencing the most valuable type-strain genomes for metagenomic binning, comparative biology and taxonomic classification.</title>
        <authorList>
            <person name="Goeker M."/>
        </authorList>
    </citation>
    <scope>NUCLEOTIDE SEQUENCE [LARGE SCALE GENOMIC DNA]</scope>
    <source>
        <strain evidence="4 5">DSM 16791</strain>
    </source>
</reference>
<dbReference type="SMART" id="SM00347">
    <property type="entry name" value="HTH_MARR"/>
    <property type="match status" value="1"/>
</dbReference>
<feature type="domain" description="HTH marR-type" evidence="2">
    <location>
        <begin position="6"/>
        <end position="144"/>
    </location>
</feature>
<protein>
    <submittedName>
        <fullName evidence="4">MarR family transcriptional regulator with acetyltransferase activity</fullName>
    </submittedName>
</protein>
<feature type="domain" description="N-acetyltransferase" evidence="3">
    <location>
        <begin position="152"/>
        <end position="308"/>
    </location>
</feature>
<dbReference type="AlphaFoldDB" id="A0A317PKH8"/>
<proteinExistence type="predicted"/>
<gene>
    <name evidence="4" type="ORF">DFR52_104391</name>
</gene>
<dbReference type="Proteomes" id="UP000246352">
    <property type="component" value="Unassembled WGS sequence"/>
</dbReference>
<dbReference type="PANTHER" id="PTHR13947:SF37">
    <property type="entry name" value="LD18367P"/>
    <property type="match status" value="1"/>
</dbReference>
<dbReference type="InterPro" id="IPR036388">
    <property type="entry name" value="WH-like_DNA-bd_sf"/>
</dbReference>
<dbReference type="SUPFAM" id="SSF46785">
    <property type="entry name" value="Winged helix' DNA-binding domain"/>
    <property type="match status" value="1"/>
</dbReference>
<organism evidence="4 5">
    <name type="scientific">Hoeflea marina</name>
    <dbReference type="NCBI Taxonomy" id="274592"/>
    <lineage>
        <taxon>Bacteria</taxon>
        <taxon>Pseudomonadati</taxon>
        <taxon>Pseudomonadota</taxon>
        <taxon>Alphaproteobacteria</taxon>
        <taxon>Hyphomicrobiales</taxon>
        <taxon>Rhizobiaceae</taxon>
        <taxon>Hoeflea</taxon>
    </lineage>
</organism>
<dbReference type="InterPro" id="IPR050769">
    <property type="entry name" value="NAT_camello-type"/>
</dbReference>